<dbReference type="GO" id="GO:0008115">
    <property type="term" value="F:sarcosine oxidase activity"/>
    <property type="evidence" value="ECO:0007669"/>
    <property type="project" value="InterPro"/>
</dbReference>
<organism evidence="1 2">
    <name type="scientific">Oryzicola mucosus</name>
    <dbReference type="NCBI Taxonomy" id="2767425"/>
    <lineage>
        <taxon>Bacteria</taxon>
        <taxon>Pseudomonadati</taxon>
        <taxon>Pseudomonadota</taxon>
        <taxon>Alphaproteobacteria</taxon>
        <taxon>Hyphomicrobiales</taxon>
        <taxon>Phyllobacteriaceae</taxon>
        <taxon>Oryzicola</taxon>
    </lineage>
</organism>
<dbReference type="AlphaFoldDB" id="A0A8J6PYK7"/>
<dbReference type="InterPro" id="IPR038561">
    <property type="entry name" value="SoxD_sf"/>
</dbReference>
<dbReference type="InterPro" id="IPR006279">
    <property type="entry name" value="SoxD"/>
</dbReference>
<dbReference type="Proteomes" id="UP000643405">
    <property type="component" value="Unassembled WGS sequence"/>
</dbReference>
<dbReference type="Gene3D" id="3.30.2270.10">
    <property type="entry name" value="Folate-binding superfamily"/>
    <property type="match status" value="1"/>
</dbReference>
<comment type="caution">
    <text evidence="1">The sequence shown here is derived from an EMBL/GenBank/DDBJ whole genome shotgun (WGS) entry which is preliminary data.</text>
</comment>
<name>A0A8J6PYK7_9HYPH</name>
<evidence type="ECO:0000313" key="2">
    <source>
        <dbReference type="Proteomes" id="UP000643405"/>
    </source>
</evidence>
<accession>A0A8J6PYK7</accession>
<dbReference type="Pfam" id="PF04267">
    <property type="entry name" value="SoxD"/>
    <property type="match status" value="1"/>
</dbReference>
<sequence>MQLFPCPFCGPRSEAEFHFGGDAGNVRPDEDEVSADRWSSYLYMRHNQKGMSPSIWMHMTCGELFQLDRDTLTHSVAGSKALTEGGHR</sequence>
<keyword evidence="2" id="KW-1185">Reference proteome</keyword>
<gene>
    <name evidence="1" type="ORF">ICI42_19740</name>
</gene>
<protein>
    <submittedName>
        <fullName evidence="1">Sarcosine oxidase subunit delta</fullName>
    </submittedName>
</protein>
<dbReference type="GO" id="GO:0046653">
    <property type="term" value="P:tetrahydrofolate metabolic process"/>
    <property type="evidence" value="ECO:0007669"/>
    <property type="project" value="InterPro"/>
</dbReference>
<reference evidence="1" key="1">
    <citation type="submission" date="2020-09" db="EMBL/GenBank/DDBJ databases">
        <title>Genome seq and assembly of Tianweitania sp.</title>
        <authorList>
            <person name="Chhetri G."/>
        </authorList>
    </citation>
    <scope>NUCLEOTIDE SEQUENCE</scope>
    <source>
        <strain evidence="1">Rool2</strain>
    </source>
</reference>
<evidence type="ECO:0000313" key="1">
    <source>
        <dbReference type="EMBL" id="MBD0416888.1"/>
    </source>
</evidence>
<proteinExistence type="predicted"/>
<dbReference type="EMBL" id="JACVVX010000008">
    <property type="protein sequence ID" value="MBD0416888.1"/>
    <property type="molecule type" value="Genomic_DNA"/>
</dbReference>